<dbReference type="PANTHER" id="PTHR43081">
    <property type="entry name" value="ADENYLATE CYCLASE, TERMINAL-DIFFERENTIATION SPECIFIC-RELATED"/>
    <property type="match status" value="1"/>
</dbReference>
<evidence type="ECO:0000256" key="2">
    <source>
        <dbReference type="ARBA" id="ARBA00022803"/>
    </source>
</evidence>
<dbReference type="SMART" id="SM00028">
    <property type="entry name" value="TPR"/>
    <property type="match status" value="3"/>
</dbReference>
<dbReference type="KEGG" id="same:SAMCFNEI73_Ch1798"/>
<evidence type="ECO:0000313" key="4">
    <source>
        <dbReference type="Proteomes" id="UP000182306"/>
    </source>
</evidence>
<dbReference type="GO" id="GO:0035556">
    <property type="term" value="P:intracellular signal transduction"/>
    <property type="evidence" value="ECO:0007669"/>
    <property type="project" value="InterPro"/>
</dbReference>
<dbReference type="EC" id="4.6.1.1" evidence="3"/>
<dbReference type="InterPro" id="IPR050697">
    <property type="entry name" value="Adenylyl/Guanylyl_Cyclase_3/4"/>
</dbReference>
<dbReference type="PROSITE" id="PS50005">
    <property type="entry name" value="TPR"/>
    <property type="match status" value="1"/>
</dbReference>
<dbReference type="GO" id="GO:0004016">
    <property type="term" value="F:adenylate cyclase activity"/>
    <property type="evidence" value="ECO:0007669"/>
    <property type="project" value="UniProtKB-EC"/>
</dbReference>
<dbReference type="PROSITE" id="PS50125">
    <property type="entry name" value="GUANYLATE_CYCLASE_2"/>
    <property type="match status" value="1"/>
</dbReference>
<dbReference type="InterPro" id="IPR001054">
    <property type="entry name" value="A/G_cyclase"/>
</dbReference>
<dbReference type="AlphaFoldDB" id="A0A1L3LLW0"/>
<protein>
    <submittedName>
        <fullName evidence="3">Adenylate cyclase</fullName>
        <ecNumber evidence="3">4.6.1.1</ecNumber>
    </submittedName>
</protein>
<dbReference type="RefSeq" id="WP_064253645.1">
    <property type="nucleotide sequence ID" value="NZ_CP013107.1"/>
</dbReference>
<dbReference type="EMBL" id="CP013107">
    <property type="protein sequence ID" value="APG91090.1"/>
    <property type="molecule type" value="Genomic_DNA"/>
</dbReference>
<dbReference type="STRING" id="194963.SAMCFNEI73_Ch1798"/>
<dbReference type="InterPro" id="IPR029787">
    <property type="entry name" value="Nucleotide_cyclase"/>
</dbReference>
<dbReference type="GO" id="GO:0006171">
    <property type="term" value="P:cAMP biosynthetic process"/>
    <property type="evidence" value="ECO:0007669"/>
    <property type="project" value="TreeGrafter"/>
</dbReference>
<dbReference type="InterPro" id="IPR011990">
    <property type="entry name" value="TPR-like_helical_dom_sf"/>
</dbReference>
<proteinExistence type="predicted"/>
<dbReference type="SUPFAM" id="SSF81901">
    <property type="entry name" value="HCP-like"/>
    <property type="match status" value="1"/>
</dbReference>
<dbReference type="Gene3D" id="3.40.50.10070">
    <property type="entry name" value="TolB, N-terminal domain"/>
    <property type="match status" value="1"/>
</dbReference>
<dbReference type="Gene3D" id="1.25.40.10">
    <property type="entry name" value="Tetratricopeptide repeat domain"/>
    <property type="match status" value="2"/>
</dbReference>
<evidence type="ECO:0000256" key="1">
    <source>
        <dbReference type="ARBA" id="ARBA00022737"/>
    </source>
</evidence>
<gene>
    <name evidence="3" type="primary">cya</name>
    <name evidence="3" type="ORF">SAMCFNEI73_Ch1798</name>
</gene>
<keyword evidence="3" id="KW-0456">Lyase</keyword>
<organism evidence="3 4">
    <name type="scientific">Sinorhizobium americanum</name>
    <dbReference type="NCBI Taxonomy" id="194963"/>
    <lineage>
        <taxon>Bacteria</taxon>
        <taxon>Pseudomonadati</taxon>
        <taxon>Pseudomonadota</taxon>
        <taxon>Alphaproteobacteria</taxon>
        <taxon>Hyphomicrobiales</taxon>
        <taxon>Rhizobiaceae</taxon>
        <taxon>Sinorhizobium/Ensifer group</taxon>
        <taxon>Sinorhizobium</taxon>
    </lineage>
</organism>
<dbReference type="Pfam" id="PF07719">
    <property type="entry name" value="TPR_2"/>
    <property type="match status" value="1"/>
</dbReference>
<keyword evidence="4" id="KW-1185">Reference proteome</keyword>
<sequence>MDRKLAAILSADVAGFSRLAALDEEGTLQALDLCRSRIAELVDQHGGRIFGSAGDGLVAEFPSAVQAVRCSVEIQRGLPSLSENLPPDYRLEYRIGVNLGDVVVSGDDLLGDGVNIAARLQEIAAPSTICISASVREHLDGKVPFRLTSLGERTLKNIPRLIYVFRVDWQQETSNGRGIASVFAPAIHGEKDRPSIAVLPFETGGPDQEWFSNGIAEDITTALAKSRRLRVVSKNYSFAFKGHDIRGNEIARELHVRYLLEGSVRLSGERVRVSTRLLEGATGELLWAERFDREYANVFAIQDQITEAVVQHLELELMPEERQAIQQARTDNVEAYHYELRGRQLALALTKSNLQLARSMFAKAAELDAGYARAYAGMVICDCYLREWHGQKVPAGEILPIADKAVDLDPGLPEAHTARGFALFCNEKYDDADRSYRQALSIDPNSYDANFFFASTIVRFRNDRERMVSLFKLAARLRPDDYVSPMMIAGFLGKNDPERLEWARACVERAERAVDLYPENASPLHRGAVALAYLGDGEKAHSWLARALAIDPDEFIALVNAASIHAQFGEVEDALHYLEKATRKVPQNTIDMLRNDVDFEAIRDHPRFSLVLRPRNS</sequence>
<dbReference type="NCBIfam" id="NF047558">
    <property type="entry name" value="TPR_END_plus"/>
    <property type="match status" value="1"/>
</dbReference>
<dbReference type="SUPFAM" id="SSF55073">
    <property type="entry name" value="Nucleotide cyclase"/>
    <property type="match status" value="1"/>
</dbReference>
<dbReference type="InterPro" id="IPR013105">
    <property type="entry name" value="TPR_2"/>
</dbReference>
<keyword evidence="1" id="KW-0677">Repeat</keyword>
<dbReference type="PANTHER" id="PTHR43081:SF19">
    <property type="entry name" value="PH-SENSITIVE ADENYLATE CYCLASE RV1264"/>
    <property type="match status" value="1"/>
</dbReference>
<keyword evidence="2" id="KW-0802">TPR repeat</keyword>
<name>A0A1L3LLW0_9HYPH</name>
<reference evidence="3 4" key="1">
    <citation type="submission" date="2015-10" db="EMBL/GenBank/DDBJ databases">
        <title>Genomic differences between typical nodule nitrogen-fixing rhizobial strains and those coming from bean seeds.</title>
        <authorList>
            <person name="Peralta H."/>
            <person name="Aguilar-Vera A."/>
            <person name="Diaz R."/>
            <person name="Mora Y."/>
            <person name="Martinez-Batallar G."/>
            <person name="Salazar E."/>
            <person name="Vargas-Lagunas C."/>
            <person name="Encarnacion S."/>
            <person name="Girard L."/>
            <person name="Mora J."/>
        </authorList>
    </citation>
    <scope>NUCLEOTIDE SEQUENCE [LARGE SCALE GENOMIC DNA]</scope>
    <source>
        <strain evidence="3 4">CFNEI 73</strain>
    </source>
</reference>
<dbReference type="Pfam" id="PF00211">
    <property type="entry name" value="Guanylate_cyc"/>
    <property type="match status" value="1"/>
</dbReference>
<dbReference type="InterPro" id="IPR019734">
    <property type="entry name" value="TPR_rpt"/>
</dbReference>
<dbReference type="Proteomes" id="UP000182306">
    <property type="component" value="Chromosome"/>
</dbReference>
<dbReference type="Gene3D" id="3.30.70.1230">
    <property type="entry name" value="Nucleotide cyclase"/>
    <property type="match status" value="1"/>
</dbReference>
<accession>A0A1L3LLW0</accession>
<dbReference type="CDD" id="cd07302">
    <property type="entry name" value="CHD"/>
    <property type="match status" value="1"/>
</dbReference>
<evidence type="ECO:0000313" key="3">
    <source>
        <dbReference type="EMBL" id="APG91090.1"/>
    </source>
</evidence>
<dbReference type="SUPFAM" id="SSF48452">
    <property type="entry name" value="TPR-like"/>
    <property type="match status" value="1"/>
</dbReference>